<dbReference type="AlphaFoldDB" id="A0A433A1G3"/>
<dbReference type="GO" id="GO:0006046">
    <property type="term" value="P:N-acetylglucosamine catabolic process"/>
    <property type="evidence" value="ECO:0007669"/>
    <property type="project" value="TreeGrafter"/>
</dbReference>
<dbReference type="PANTHER" id="PTHR11113:SF14">
    <property type="entry name" value="N-ACETYLGLUCOSAMINE-6-PHOSPHATE DEACETYLASE"/>
    <property type="match status" value="1"/>
</dbReference>
<evidence type="ECO:0000313" key="2">
    <source>
        <dbReference type="EMBL" id="RUO96530.1"/>
    </source>
</evidence>
<accession>A0A433A1G3</accession>
<gene>
    <name evidence="2" type="ORF">BC936DRAFT_141875</name>
</gene>
<sequence>TAQASTQNTSQITSPTALPHSNARLLLNHDIVSNTYLWFQHGRIIHPQAPAPRLSPRSVRAPAQPRQLADLAAKTATLAPKREEERAVRIITIAPELKGLLDVVPELVRRVAVSIGELVKGSEERGMENAYHSEVKISEAEAAVASGATCITHLFNAMQAVSSSPFLILLPSPILPTLTSLSLPQFHHRDPGIVGLLGSTHLPIPLRHSRLQRYGGYGFPAETYSLGGRKVTVDEGLRAYLEGTTTLAGR</sequence>
<proteinExistence type="predicted"/>
<organism evidence="2 3">
    <name type="scientific">Jimgerdemannia flammicorona</name>
    <dbReference type="NCBI Taxonomy" id="994334"/>
    <lineage>
        <taxon>Eukaryota</taxon>
        <taxon>Fungi</taxon>
        <taxon>Fungi incertae sedis</taxon>
        <taxon>Mucoromycota</taxon>
        <taxon>Mucoromycotina</taxon>
        <taxon>Endogonomycetes</taxon>
        <taxon>Endogonales</taxon>
        <taxon>Endogonaceae</taxon>
        <taxon>Jimgerdemannia</taxon>
    </lineage>
</organism>
<evidence type="ECO:0000256" key="1">
    <source>
        <dbReference type="ARBA" id="ARBA00022801"/>
    </source>
</evidence>
<feature type="non-terminal residue" evidence="2">
    <location>
        <position position="1"/>
    </location>
</feature>
<evidence type="ECO:0000313" key="3">
    <source>
        <dbReference type="Proteomes" id="UP000268093"/>
    </source>
</evidence>
<dbReference type="Gene3D" id="3.20.20.140">
    <property type="entry name" value="Metal-dependent hydrolases"/>
    <property type="match status" value="1"/>
</dbReference>
<dbReference type="Proteomes" id="UP000268093">
    <property type="component" value="Unassembled WGS sequence"/>
</dbReference>
<dbReference type="OrthoDB" id="10264777at2759"/>
<name>A0A433A1G3_9FUNG</name>
<dbReference type="InterPro" id="IPR032466">
    <property type="entry name" value="Metal_Hydrolase"/>
</dbReference>
<keyword evidence="3" id="KW-1185">Reference proteome</keyword>
<protein>
    <submittedName>
        <fullName evidence="2">Uncharacterized protein</fullName>
    </submittedName>
</protein>
<dbReference type="EMBL" id="RBNI01020755">
    <property type="protein sequence ID" value="RUO96530.1"/>
    <property type="molecule type" value="Genomic_DNA"/>
</dbReference>
<dbReference type="SUPFAM" id="SSF51556">
    <property type="entry name" value="Metallo-dependent hydrolases"/>
    <property type="match status" value="1"/>
</dbReference>
<dbReference type="PANTHER" id="PTHR11113">
    <property type="entry name" value="N-ACETYLGLUCOSAMINE-6-PHOSPHATE DEACETYLASE"/>
    <property type="match status" value="1"/>
</dbReference>
<dbReference type="GO" id="GO:0008448">
    <property type="term" value="F:N-acetylglucosamine-6-phosphate deacetylase activity"/>
    <property type="evidence" value="ECO:0007669"/>
    <property type="project" value="TreeGrafter"/>
</dbReference>
<comment type="caution">
    <text evidence="2">The sequence shown here is derived from an EMBL/GenBank/DDBJ whole genome shotgun (WGS) entry which is preliminary data.</text>
</comment>
<reference evidence="2 3" key="1">
    <citation type="journal article" date="2018" name="New Phytol.">
        <title>Phylogenomics of Endogonaceae and evolution of mycorrhizas within Mucoromycota.</title>
        <authorList>
            <person name="Chang Y."/>
            <person name="Desiro A."/>
            <person name="Na H."/>
            <person name="Sandor L."/>
            <person name="Lipzen A."/>
            <person name="Clum A."/>
            <person name="Barry K."/>
            <person name="Grigoriev I.V."/>
            <person name="Martin F.M."/>
            <person name="Stajich J.E."/>
            <person name="Smith M.E."/>
            <person name="Bonito G."/>
            <person name="Spatafora J.W."/>
        </authorList>
    </citation>
    <scope>NUCLEOTIDE SEQUENCE [LARGE SCALE GENOMIC DNA]</scope>
    <source>
        <strain evidence="2 3">GMNB39</strain>
    </source>
</reference>
<keyword evidence="1" id="KW-0378">Hydrolase</keyword>